<keyword evidence="3" id="KW-1185">Reference proteome</keyword>
<comment type="caution">
    <text evidence="2">The sequence shown here is derived from an EMBL/GenBank/DDBJ whole genome shotgun (WGS) entry which is preliminary data.</text>
</comment>
<gene>
    <name evidence="2" type="ORF">GGQ55_004959</name>
</gene>
<reference evidence="2 3" key="1">
    <citation type="submission" date="2020-07" db="EMBL/GenBank/DDBJ databases">
        <title>Sequencing the genomes of 1000 actinobacteria strains.</title>
        <authorList>
            <person name="Klenk H.-P."/>
        </authorList>
    </citation>
    <scope>NUCLEOTIDE SEQUENCE [LARGE SCALE GENOMIC DNA]</scope>
    <source>
        <strain evidence="2 3">DSM 104001</strain>
    </source>
</reference>
<sequence length="103" mass="10343">MQLKVGQTLVSPVDTVSVVVVRAPAGEVEITSAGVPLWDPKGGGSAPEGSADPGQQEGTQLGKRYADEELGLELLCAKPGTGTLAVGGVPLPLKDAKPLPASD</sequence>
<name>A0A853CNB6_9ACTN</name>
<dbReference type="EMBL" id="JACBZT010000001">
    <property type="protein sequence ID" value="NYJ08681.1"/>
    <property type="molecule type" value="Genomic_DNA"/>
</dbReference>
<dbReference type="RefSeq" id="WP_179721457.1">
    <property type="nucleotide sequence ID" value="NZ_JACBZT010000001.1"/>
</dbReference>
<dbReference type="Proteomes" id="UP000541969">
    <property type="component" value="Unassembled WGS sequence"/>
</dbReference>
<evidence type="ECO:0000313" key="2">
    <source>
        <dbReference type="EMBL" id="NYJ08681.1"/>
    </source>
</evidence>
<feature type="region of interest" description="Disordered" evidence="1">
    <location>
        <begin position="33"/>
        <end position="64"/>
    </location>
</feature>
<evidence type="ECO:0000313" key="3">
    <source>
        <dbReference type="Proteomes" id="UP000541969"/>
    </source>
</evidence>
<protein>
    <submittedName>
        <fullName evidence="2">Uncharacterized protein</fullName>
    </submittedName>
</protein>
<evidence type="ECO:0000256" key="1">
    <source>
        <dbReference type="SAM" id="MobiDB-lite"/>
    </source>
</evidence>
<organism evidence="2 3">
    <name type="scientific">Petropleomorpha daqingensis</name>
    <dbReference type="NCBI Taxonomy" id="2026353"/>
    <lineage>
        <taxon>Bacteria</taxon>
        <taxon>Bacillati</taxon>
        <taxon>Actinomycetota</taxon>
        <taxon>Actinomycetes</taxon>
        <taxon>Geodermatophilales</taxon>
        <taxon>Geodermatophilaceae</taxon>
        <taxon>Petropleomorpha</taxon>
    </lineage>
</organism>
<accession>A0A853CNB6</accession>
<proteinExistence type="predicted"/>
<dbReference type="AlphaFoldDB" id="A0A853CNB6"/>